<dbReference type="Proteomes" id="UP000235405">
    <property type="component" value="Unassembled WGS sequence"/>
</dbReference>
<accession>A0A2N7CET8</accession>
<dbReference type="PANTHER" id="PTHR43415:SF3">
    <property type="entry name" value="GNAT-FAMILY ACETYLTRANSFERASE"/>
    <property type="match status" value="1"/>
</dbReference>
<feature type="domain" description="N-acetyltransferase" evidence="1">
    <location>
        <begin position="1"/>
        <end position="175"/>
    </location>
</feature>
<dbReference type="RefSeq" id="WP_102482423.1">
    <property type="nucleotide sequence ID" value="NZ_CAWNVS010000001.1"/>
</dbReference>
<dbReference type="PANTHER" id="PTHR43415">
    <property type="entry name" value="SPERMIDINE N(1)-ACETYLTRANSFERASE"/>
    <property type="match status" value="1"/>
</dbReference>
<name>A0A2N7CET8_VIBSP</name>
<sequence>MRISEAVLSDLESFFEYIGAQLLENADDNFPLFQPISKENCVVSEQFKDKFRNGFEASLGEHGWRKLWIIKDSNERVFGHIDLRRYSEEYKFHRVLLGMGVDSSLRKQGLGVELIKCVTEFCNESPSVDWLDLNVLSNNLPAKNLYLKCGFEVIGEVPDCYLIEGQSVSETMMTLCTRSSE</sequence>
<dbReference type="EMBL" id="MCSW01000168">
    <property type="protein sequence ID" value="PMF21655.1"/>
    <property type="molecule type" value="Genomic_DNA"/>
</dbReference>
<dbReference type="SUPFAM" id="SSF55729">
    <property type="entry name" value="Acyl-CoA N-acyltransferases (Nat)"/>
    <property type="match status" value="1"/>
</dbReference>
<dbReference type="GO" id="GO:0016747">
    <property type="term" value="F:acyltransferase activity, transferring groups other than amino-acyl groups"/>
    <property type="evidence" value="ECO:0007669"/>
    <property type="project" value="InterPro"/>
</dbReference>
<dbReference type="Pfam" id="PF00583">
    <property type="entry name" value="Acetyltransf_1"/>
    <property type="match status" value="1"/>
</dbReference>
<dbReference type="AlphaFoldDB" id="A0A2N7CET8"/>
<dbReference type="InterPro" id="IPR016181">
    <property type="entry name" value="Acyl_CoA_acyltransferase"/>
</dbReference>
<dbReference type="InterPro" id="IPR000182">
    <property type="entry name" value="GNAT_dom"/>
</dbReference>
<keyword evidence="2" id="KW-0808">Transferase</keyword>
<proteinExistence type="predicted"/>
<reference evidence="3" key="1">
    <citation type="submission" date="2016-07" db="EMBL/GenBank/DDBJ databases">
        <title>Nontailed viruses are major unrecognized killers of bacteria in the ocean.</title>
        <authorList>
            <person name="Kauffman K."/>
            <person name="Hussain F."/>
            <person name="Yang J."/>
            <person name="Arevalo P."/>
            <person name="Brown J."/>
            <person name="Cutler M."/>
            <person name="Kelly L."/>
            <person name="Polz M.F."/>
        </authorList>
    </citation>
    <scope>NUCLEOTIDE SEQUENCE [LARGE SCALE GENOMIC DNA]</scope>
    <source>
        <strain evidence="3">10N.286.54.F3</strain>
    </source>
</reference>
<dbReference type="PROSITE" id="PS51186">
    <property type="entry name" value="GNAT"/>
    <property type="match status" value="1"/>
</dbReference>
<gene>
    <name evidence="2" type="ORF">BCV19_08180</name>
</gene>
<evidence type="ECO:0000313" key="2">
    <source>
        <dbReference type="EMBL" id="PMF21655.1"/>
    </source>
</evidence>
<organism evidence="2 3">
    <name type="scientific">Vibrio splendidus</name>
    <dbReference type="NCBI Taxonomy" id="29497"/>
    <lineage>
        <taxon>Bacteria</taxon>
        <taxon>Pseudomonadati</taxon>
        <taxon>Pseudomonadota</taxon>
        <taxon>Gammaproteobacteria</taxon>
        <taxon>Vibrionales</taxon>
        <taxon>Vibrionaceae</taxon>
        <taxon>Vibrio</taxon>
    </lineage>
</organism>
<dbReference type="Gene3D" id="3.40.630.30">
    <property type="match status" value="1"/>
</dbReference>
<comment type="caution">
    <text evidence="2">The sequence shown here is derived from an EMBL/GenBank/DDBJ whole genome shotgun (WGS) entry which is preliminary data.</text>
</comment>
<protein>
    <submittedName>
        <fullName evidence="2">GNAT family N-acetyltransferase</fullName>
    </submittedName>
</protein>
<evidence type="ECO:0000259" key="1">
    <source>
        <dbReference type="PROSITE" id="PS51186"/>
    </source>
</evidence>
<evidence type="ECO:0000313" key="3">
    <source>
        <dbReference type="Proteomes" id="UP000235405"/>
    </source>
</evidence>